<reference evidence="2 3" key="1">
    <citation type="journal article" date="2024" name="G3 (Bethesda)">
        <title>Genome assembly of Hibiscus sabdariffa L. provides insights into metabolisms of medicinal natural products.</title>
        <authorList>
            <person name="Kim T."/>
        </authorList>
    </citation>
    <scope>NUCLEOTIDE SEQUENCE [LARGE SCALE GENOMIC DNA]</scope>
    <source>
        <strain evidence="2">TK-2024</strain>
        <tissue evidence="2">Old leaves</tissue>
    </source>
</reference>
<dbReference type="Pfam" id="PF13966">
    <property type="entry name" value="zf-RVT"/>
    <property type="match status" value="1"/>
</dbReference>
<protein>
    <recommendedName>
        <fullName evidence="1">Reverse transcriptase zinc-binding domain-containing protein</fullName>
    </recommendedName>
</protein>
<evidence type="ECO:0000259" key="1">
    <source>
        <dbReference type="Pfam" id="PF13966"/>
    </source>
</evidence>
<organism evidence="2 3">
    <name type="scientific">Hibiscus sabdariffa</name>
    <name type="common">roselle</name>
    <dbReference type="NCBI Taxonomy" id="183260"/>
    <lineage>
        <taxon>Eukaryota</taxon>
        <taxon>Viridiplantae</taxon>
        <taxon>Streptophyta</taxon>
        <taxon>Embryophyta</taxon>
        <taxon>Tracheophyta</taxon>
        <taxon>Spermatophyta</taxon>
        <taxon>Magnoliopsida</taxon>
        <taxon>eudicotyledons</taxon>
        <taxon>Gunneridae</taxon>
        <taxon>Pentapetalae</taxon>
        <taxon>rosids</taxon>
        <taxon>malvids</taxon>
        <taxon>Malvales</taxon>
        <taxon>Malvaceae</taxon>
        <taxon>Malvoideae</taxon>
        <taxon>Hibiscus</taxon>
    </lineage>
</organism>
<evidence type="ECO:0000313" key="2">
    <source>
        <dbReference type="EMBL" id="KAK8563687.1"/>
    </source>
</evidence>
<gene>
    <name evidence="2" type="ORF">V6N12_035828</name>
</gene>
<dbReference type="InterPro" id="IPR026960">
    <property type="entry name" value="RVT-Znf"/>
</dbReference>
<sequence>MKLQRVILTHVIRHIVAMTPPGMGFSTDAPVFLWLARGQKLLTNLERTRQHLGSSSLCLICNMGEESMEHVLHSCPIAKNIWSQLICAWNWLEFMSMPFESWLIANLRGRGDFVENDDLLRKACRLAMEFEASNVVCKARRSREPHNGTLNNEAVAGGVLRDDQGAWRWGFTRNLEESNNAKVVRLLNYCRPSPTNASLVDELLELISRDWEVKITHIGLTQLALKQHEVAQSSIGEYVDA</sequence>
<feature type="domain" description="Reverse transcriptase zinc-binding" evidence="1">
    <location>
        <begin position="31"/>
        <end position="82"/>
    </location>
</feature>
<keyword evidence="3" id="KW-1185">Reference proteome</keyword>
<accession>A0ABR2ERC8</accession>
<comment type="caution">
    <text evidence="2">The sequence shown here is derived from an EMBL/GenBank/DDBJ whole genome shotgun (WGS) entry which is preliminary data.</text>
</comment>
<proteinExistence type="predicted"/>
<dbReference type="Proteomes" id="UP001472677">
    <property type="component" value="Unassembled WGS sequence"/>
</dbReference>
<evidence type="ECO:0000313" key="3">
    <source>
        <dbReference type="Proteomes" id="UP001472677"/>
    </source>
</evidence>
<name>A0ABR2ERC8_9ROSI</name>
<dbReference type="EMBL" id="JBBPBM010000011">
    <property type="protein sequence ID" value="KAK8563687.1"/>
    <property type="molecule type" value="Genomic_DNA"/>
</dbReference>